<dbReference type="KEGG" id="cre:CHLRE_16g656150v5"/>
<comment type="subcellular location">
    <subcellularLocation>
        <location evidence="1">Membrane</location>
        <topology evidence="1">Multi-pass membrane protein</topology>
    </subcellularLocation>
</comment>
<feature type="region of interest" description="Disordered" evidence="6">
    <location>
        <begin position="270"/>
        <end position="311"/>
    </location>
</feature>
<evidence type="ECO:0000256" key="4">
    <source>
        <dbReference type="ARBA" id="ARBA00022989"/>
    </source>
</evidence>
<keyword evidence="2" id="KW-0813">Transport</keyword>
<sequence>MALRFLTASLRASIDDGLFQALWRKKVWRLMVFLLLYSVGLAIMFPITPTLVTNGFASLAAGRSMDCSAYPPHASPPECVDAHSTAVTWMSWTNFVSSSLLTFLCAPYVGALSDRLGRKPFMLVGVSLTFLPLAVLQAFLHDLLPVYWYYPASAVGGVVSSFTMTLTAVADLLEQRHRATAVGYLTSCFSVGMLVGPLLGGYMSCRAAMWTCIASTAITLVYVAIFVPECAPEPLARRAARKAAAEAAKRARAAGAQAAAGAAAGSLAMGQAEDEQVESAEAGRPRDAAGRSLSRAWAEQEAQQEQAAEEEAVAETVSLLSAQQHMMGGAVAAAPGAVAAPPAGECVYGCPADGAGHHSHHRGGDGGFSTSSKHDVVHGHHGYDDSAAPPTLSASAKAGAGDASTSSRVSGSSSKGASSRSPLSGMAAGWSVIRGSSFYRRIALIWVVVSMTWEGAGELLMQYLQLRLGFNTQDQAHVLVVLASGGLMVKLGLLALLVRWLGERRLLAFGLLAYACECLALSAAHTKPLGLAAVSIGSLASVCWPALVALQTSGVAPGQQGAVFGALQAISSMASGLGPLLFAAVFRAVTRTDSTLPKMPGVVWLMAAAMTAVAIGLTLSLPQPAAGTGGTDASHSHKSRGGQEGDVEAEQPVVVVTAAAAAAGERDGDGIREPLLSH</sequence>
<feature type="transmembrane region" description="Helical" evidence="7">
    <location>
        <begin position="89"/>
        <end position="109"/>
    </location>
</feature>
<dbReference type="ExpressionAtlas" id="A0A2K3CT74">
    <property type="expression patterns" value="baseline"/>
</dbReference>
<dbReference type="Proteomes" id="UP000006906">
    <property type="component" value="Chromosome 16"/>
</dbReference>
<feature type="transmembrane region" description="Helical" evidence="7">
    <location>
        <begin position="530"/>
        <end position="550"/>
    </location>
</feature>
<keyword evidence="4 7" id="KW-1133">Transmembrane helix</keyword>
<dbReference type="SUPFAM" id="SSF103473">
    <property type="entry name" value="MFS general substrate transporter"/>
    <property type="match status" value="1"/>
</dbReference>
<evidence type="ECO:0000313" key="8">
    <source>
        <dbReference type="EMBL" id="PNW71484.1"/>
    </source>
</evidence>
<feature type="compositionally biased region" description="Low complexity" evidence="6">
    <location>
        <begin position="393"/>
        <end position="425"/>
    </location>
</feature>
<accession>A0A2K3CT74</accession>
<feature type="transmembrane region" description="Helical" evidence="7">
    <location>
        <begin position="505"/>
        <end position="524"/>
    </location>
</feature>
<feature type="compositionally biased region" description="Basic and acidic residues" evidence="6">
    <location>
        <begin position="372"/>
        <end position="384"/>
    </location>
</feature>
<evidence type="ECO:0000256" key="7">
    <source>
        <dbReference type="SAM" id="Phobius"/>
    </source>
</evidence>
<dbReference type="Gramene" id="PNW71484">
    <property type="protein sequence ID" value="PNW71484"/>
    <property type="gene ID" value="CHLRE_16g656150v5"/>
</dbReference>
<feature type="transmembrane region" description="Helical" evidence="7">
    <location>
        <begin position="208"/>
        <end position="228"/>
    </location>
</feature>
<feature type="transmembrane region" description="Helical" evidence="7">
    <location>
        <begin position="443"/>
        <end position="464"/>
    </location>
</feature>
<evidence type="ECO:0000256" key="5">
    <source>
        <dbReference type="ARBA" id="ARBA00023136"/>
    </source>
</evidence>
<dbReference type="GO" id="GO:0022857">
    <property type="term" value="F:transmembrane transporter activity"/>
    <property type="evidence" value="ECO:0007669"/>
    <property type="project" value="InterPro"/>
</dbReference>
<evidence type="ECO:0008006" key="10">
    <source>
        <dbReference type="Google" id="ProtNLM"/>
    </source>
</evidence>
<dbReference type="GeneID" id="5723454"/>
<feature type="transmembrane region" description="Helical" evidence="7">
    <location>
        <begin position="601"/>
        <end position="621"/>
    </location>
</feature>
<feature type="transmembrane region" description="Helical" evidence="7">
    <location>
        <begin position="476"/>
        <end position="498"/>
    </location>
</feature>
<feature type="transmembrane region" description="Helical" evidence="7">
    <location>
        <begin position="562"/>
        <end position="589"/>
    </location>
</feature>
<feature type="transmembrane region" description="Helical" evidence="7">
    <location>
        <begin position="121"/>
        <end position="140"/>
    </location>
</feature>
<protein>
    <recommendedName>
        <fullName evidence="10">Major facilitator superfamily (MFS) profile domain-containing protein</fullName>
    </recommendedName>
</protein>
<feature type="region of interest" description="Disordered" evidence="6">
    <location>
        <begin position="357"/>
        <end position="425"/>
    </location>
</feature>
<evidence type="ECO:0000313" key="9">
    <source>
        <dbReference type="Proteomes" id="UP000006906"/>
    </source>
</evidence>
<dbReference type="PANTHER" id="PTHR23504">
    <property type="entry name" value="MAJOR FACILITATOR SUPERFAMILY DOMAIN-CONTAINING PROTEIN 10"/>
    <property type="match status" value="1"/>
</dbReference>
<feature type="transmembrane region" description="Helical" evidence="7">
    <location>
        <begin position="27"/>
        <end position="47"/>
    </location>
</feature>
<reference evidence="8 9" key="1">
    <citation type="journal article" date="2007" name="Science">
        <title>The Chlamydomonas genome reveals the evolution of key animal and plant functions.</title>
        <authorList>
            <person name="Merchant S.S."/>
            <person name="Prochnik S.E."/>
            <person name="Vallon O."/>
            <person name="Harris E.H."/>
            <person name="Karpowicz S.J."/>
            <person name="Witman G.B."/>
            <person name="Terry A."/>
            <person name="Salamov A."/>
            <person name="Fritz-Laylin L.K."/>
            <person name="Marechal-Drouard L."/>
            <person name="Marshall W.F."/>
            <person name="Qu L.H."/>
            <person name="Nelson D.R."/>
            <person name="Sanderfoot A.A."/>
            <person name="Spalding M.H."/>
            <person name="Kapitonov V.V."/>
            <person name="Ren Q."/>
            <person name="Ferris P."/>
            <person name="Lindquist E."/>
            <person name="Shapiro H."/>
            <person name="Lucas S.M."/>
            <person name="Grimwood J."/>
            <person name="Schmutz J."/>
            <person name="Cardol P."/>
            <person name="Cerutti H."/>
            <person name="Chanfreau G."/>
            <person name="Chen C.L."/>
            <person name="Cognat V."/>
            <person name="Croft M.T."/>
            <person name="Dent R."/>
            <person name="Dutcher S."/>
            <person name="Fernandez E."/>
            <person name="Fukuzawa H."/>
            <person name="Gonzalez-Ballester D."/>
            <person name="Gonzalez-Halphen D."/>
            <person name="Hallmann A."/>
            <person name="Hanikenne M."/>
            <person name="Hippler M."/>
            <person name="Inwood W."/>
            <person name="Jabbari K."/>
            <person name="Kalanon M."/>
            <person name="Kuras R."/>
            <person name="Lefebvre P.A."/>
            <person name="Lemaire S.D."/>
            <person name="Lobanov A.V."/>
            <person name="Lohr M."/>
            <person name="Manuell A."/>
            <person name="Meier I."/>
            <person name="Mets L."/>
            <person name="Mittag M."/>
            <person name="Mittelmeier T."/>
            <person name="Moroney J.V."/>
            <person name="Moseley J."/>
            <person name="Napoli C."/>
            <person name="Nedelcu A.M."/>
            <person name="Niyogi K."/>
            <person name="Novoselov S.V."/>
            <person name="Paulsen I.T."/>
            <person name="Pazour G."/>
            <person name="Purton S."/>
            <person name="Ral J.P."/>
            <person name="Riano-Pachon D.M."/>
            <person name="Riekhof W."/>
            <person name="Rymarquis L."/>
            <person name="Schroda M."/>
            <person name="Stern D."/>
            <person name="Umen J."/>
            <person name="Willows R."/>
            <person name="Wilson N."/>
            <person name="Zimmer S.L."/>
            <person name="Allmer J."/>
            <person name="Balk J."/>
            <person name="Bisova K."/>
            <person name="Chen C.J."/>
            <person name="Elias M."/>
            <person name="Gendler K."/>
            <person name="Hauser C."/>
            <person name="Lamb M.R."/>
            <person name="Ledford H."/>
            <person name="Long J.C."/>
            <person name="Minagawa J."/>
            <person name="Page M.D."/>
            <person name="Pan J."/>
            <person name="Pootakham W."/>
            <person name="Roje S."/>
            <person name="Rose A."/>
            <person name="Stahlberg E."/>
            <person name="Terauchi A.M."/>
            <person name="Yang P."/>
            <person name="Ball S."/>
            <person name="Bowler C."/>
            <person name="Dieckmann C.L."/>
            <person name="Gladyshev V.N."/>
            <person name="Green P."/>
            <person name="Jorgensen R."/>
            <person name="Mayfield S."/>
            <person name="Mueller-Roeber B."/>
            <person name="Rajamani S."/>
            <person name="Sayre R.T."/>
            <person name="Brokstein P."/>
            <person name="Dubchak I."/>
            <person name="Goodstein D."/>
            <person name="Hornick L."/>
            <person name="Huang Y.W."/>
            <person name="Jhaveri J."/>
            <person name="Luo Y."/>
            <person name="Martinez D."/>
            <person name="Ngau W.C."/>
            <person name="Otillar B."/>
            <person name="Poliakov A."/>
            <person name="Porter A."/>
            <person name="Szajkowski L."/>
            <person name="Werner G."/>
            <person name="Zhou K."/>
            <person name="Grigoriev I.V."/>
            <person name="Rokhsar D.S."/>
            <person name="Grossman A.R."/>
        </authorList>
    </citation>
    <scope>NUCLEOTIDE SEQUENCE [LARGE SCALE GENOMIC DNA]</scope>
    <source>
        <strain evidence="9">CC-503</strain>
    </source>
</reference>
<dbReference type="Gene3D" id="1.20.1250.20">
    <property type="entry name" value="MFS general substrate transporter like domains"/>
    <property type="match status" value="2"/>
</dbReference>
<dbReference type="GO" id="GO:0016020">
    <property type="term" value="C:membrane"/>
    <property type="evidence" value="ECO:0007669"/>
    <property type="project" value="UniProtKB-SubCell"/>
</dbReference>
<dbReference type="Pfam" id="PF07690">
    <property type="entry name" value="MFS_1"/>
    <property type="match status" value="1"/>
</dbReference>
<dbReference type="FunCoup" id="A0A2K3CT74">
    <property type="interactions" value="1375"/>
</dbReference>
<feature type="compositionally biased region" description="Low complexity" evidence="6">
    <location>
        <begin position="296"/>
        <end position="306"/>
    </location>
</feature>
<dbReference type="OrthoDB" id="419616at2759"/>
<name>A0A2K3CT74_CHLRE</name>
<feature type="transmembrane region" description="Helical" evidence="7">
    <location>
        <begin position="181"/>
        <end position="202"/>
    </location>
</feature>
<keyword evidence="5 7" id="KW-0472">Membrane</keyword>
<feature type="transmembrane region" description="Helical" evidence="7">
    <location>
        <begin position="146"/>
        <end position="169"/>
    </location>
</feature>
<dbReference type="PANTHER" id="PTHR23504:SF117">
    <property type="entry name" value="MAJOR FACILITATOR SUPERFAMILY PROTEIN"/>
    <property type="match status" value="1"/>
</dbReference>
<dbReference type="EMBL" id="CM008977">
    <property type="protein sequence ID" value="PNW71484.1"/>
    <property type="molecule type" value="Genomic_DNA"/>
</dbReference>
<evidence type="ECO:0000256" key="6">
    <source>
        <dbReference type="SAM" id="MobiDB-lite"/>
    </source>
</evidence>
<dbReference type="InParanoid" id="A0A2K3CT74"/>
<dbReference type="RefSeq" id="XP_042915542.1">
    <property type="nucleotide sequence ID" value="XM_043070900.1"/>
</dbReference>
<feature type="region of interest" description="Disordered" evidence="6">
    <location>
        <begin position="626"/>
        <end position="651"/>
    </location>
</feature>
<organism evidence="8 9">
    <name type="scientific">Chlamydomonas reinhardtii</name>
    <name type="common">Chlamydomonas smithii</name>
    <dbReference type="NCBI Taxonomy" id="3055"/>
    <lineage>
        <taxon>Eukaryota</taxon>
        <taxon>Viridiplantae</taxon>
        <taxon>Chlorophyta</taxon>
        <taxon>core chlorophytes</taxon>
        <taxon>Chlorophyceae</taxon>
        <taxon>CS clade</taxon>
        <taxon>Chlamydomonadales</taxon>
        <taxon>Chlamydomonadaceae</taxon>
        <taxon>Chlamydomonas</taxon>
    </lineage>
</organism>
<gene>
    <name evidence="8" type="ORF">CHLRE_16g656150v5</name>
</gene>
<keyword evidence="9" id="KW-1185">Reference proteome</keyword>
<dbReference type="InterPro" id="IPR005829">
    <property type="entry name" value="Sugar_transporter_CS"/>
</dbReference>
<dbReference type="InterPro" id="IPR011701">
    <property type="entry name" value="MFS"/>
</dbReference>
<evidence type="ECO:0000256" key="1">
    <source>
        <dbReference type="ARBA" id="ARBA00004141"/>
    </source>
</evidence>
<dbReference type="STRING" id="3055.A0A2K3CT74"/>
<evidence type="ECO:0000256" key="3">
    <source>
        <dbReference type="ARBA" id="ARBA00022692"/>
    </source>
</evidence>
<keyword evidence="3 7" id="KW-0812">Transmembrane</keyword>
<evidence type="ECO:0000256" key="2">
    <source>
        <dbReference type="ARBA" id="ARBA00022448"/>
    </source>
</evidence>
<dbReference type="InterPro" id="IPR036259">
    <property type="entry name" value="MFS_trans_sf"/>
</dbReference>
<dbReference type="AlphaFoldDB" id="A0A2K3CT74"/>
<proteinExistence type="predicted"/>
<dbReference type="PROSITE" id="PS00216">
    <property type="entry name" value="SUGAR_TRANSPORT_1"/>
    <property type="match status" value="1"/>
</dbReference>